<dbReference type="InterPro" id="IPR018488">
    <property type="entry name" value="cNMP-bd_CS"/>
</dbReference>
<evidence type="ECO:0000313" key="3">
    <source>
        <dbReference type="Proteomes" id="UP000294614"/>
    </source>
</evidence>
<evidence type="ECO:0000313" key="2">
    <source>
        <dbReference type="EMBL" id="TCK60610.1"/>
    </source>
</evidence>
<dbReference type="Gene3D" id="2.60.120.10">
    <property type="entry name" value="Jelly Rolls"/>
    <property type="match status" value="1"/>
</dbReference>
<accession>A0A4R1K9A6</accession>
<organism evidence="2 3">
    <name type="scientific">Seleniivibrio woodruffii</name>
    <dbReference type="NCBI Taxonomy" id="1078050"/>
    <lineage>
        <taxon>Bacteria</taxon>
        <taxon>Pseudomonadati</taxon>
        <taxon>Deferribacterota</taxon>
        <taxon>Deferribacteres</taxon>
        <taxon>Deferribacterales</taxon>
        <taxon>Geovibrionaceae</taxon>
        <taxon>Seleniivibrio</taxon>
    </lineage>
</organism>
<protein>
    <recommendedName>
        <fullName evidence="1">Cyclic nucleotide-binding domain-containing protein</fullName>
    </recommendedName>
</protein>
<dbReference type="AlphaFoldDB" id="A0A4R1K9A6"/>
<dbReference type="Proteomes" id="UP000294614">
    <property type="component" value="Unassembled WGS sequence"/>
</dbReference>
<gene>
    <name evidence="2" type="ORF">C8D98_1488</name>
</gene>
<dbReference type="InterPro" id="IPR018490">
    <property type="entry name" value="cNMP-bd_dom_sf"/>
</dbReference>
<comment type="caution">
    <text evidence="2">The sequence shown here is derived from an EMBL/GenBank/DDBJ whole genome shotgun (WGS) entry which is preliminary data.</text>
</comment>
<dbReference type="CDD" id="cd00038">
    <property type="entry name" value="CAP_ED"/>
    <property type="match status" value="1"/>
</dbReference>
<dbReference type="InterPro" id="IPR050503">
    <property type="entry name" value="cAMP-dep_PK_reg_su-like"/>
</dbReference>
<dbReference type="GO" id="GO:0005829">
    <property type="term" value="C:cytosol"/>
    <property type="evidence" value="ECO:0007669"/>
    <property type="project" value="TreeGrafter"/>
</dbReference>
<evidence type="ECO:0000259" key="1">
    <source>
        <dbReference type="PROSITE" id="PS50042"/>
    </source>
</evidence>
<dbReference type="SUPFAM" id="SSF51206">
    <property type="entry name" value="cAMP-binding domain-like"/>
    <property type="match status" value="1"/>
</dbReference>
<dbReference type="GO" id="GO:0034236">
    <property type="term" value="F:protein kinase A catalytic subunit binding"/>
    <property type="evidence" value="ECO:0007669"/>
    <property type="project" value="TreeGrafter"/>
</dbReference>
<dbReference type="SMART" id="SM00100">
    <property type="entry name" value="cNMP"/>
    <property type="match status" value="1"/>
</dbReference>
<name>A0A4R1K9A6_9BACT</name>
<dbReference type="OrthoDB" id="5241243at2"/>
<reference evidence="2 3" key="1">
    <citation type="submission" date="2019-03" db="EMBL/GenBank/DDBJ databases">
        <title>Genomic Encyclopedia of Type Strains, Phase IV (KMG-IV): sequencing the most valuable type-strain genomes for metagenomic binning, comparative biology and taxonomic classification.</title>
        <authorList>
            <person name="Goeker M."/>
        </authorList>
    </citation>
    <scope>NUCLEOTIDE SEQUENCE [LARGE SCALE GENOMIC DNA]</scope>
    <source>
        <strain evidence="2 3">DSM 24984</strain>
    </source>
</reference>
<keyword evidence="3" id="KW-1185">Reference proteome</keyword>
<dbReference type="PROSITE" id="PS50042">
    <property type="entry name" value="CNMP_BINDING_3"/>
    <property type="match status" value="1"/>
</dbReference>
<dbReference type="PANTHER" id="PTHR11635">
    <property type="entry name" value="CAMP-DEPENDENT PROTEIN KINASE REGULATORY CHAIN"/>
    <property type="match status" value="1"/>
</dbReference>
<dbReference type="PROSITE" id="PS00888">
    <property type="entry name" value="CNMP_BINDING_1"/>
    <property type="match status" value="1"/>
</dbReference>
<dbReference type="GO" id="GO:0005952">
    <property type="term" value="C:cAMP-dependent protein kinase complex"/>
    <property type="evidence" value="ECO:0007669"/>
    <property type="project" value="InterPro"/>
</dbReference>
<dbReference type="GO" id="GO:0030552">
    <property type="term" value="F:cAMP binding"/>
    <property type="evidence" value="ECO:0007669"/>
    <property type="project" value="TreeGrafter"/>
</dbReference>
<feature type="domain" description="Cyclic nucleotide-binding" evidence="1">
    <location>
        <begin position="27"/>
        <end position="130"/>
    </location>
</feature>
<dbReference type="InterPro" id="IPR014710">
    <property type="entry name" value="RmlC-like_jellyroll"/>
</dbReference>
<dbReference type="GO" id="GO:0004862">
    <property type="term" value="F:cAMP-dependent protein kinase inhibitor activity"/>
    <property type="evidence" value="ECO:0007669"/>
    <property type="project" value="TreeGrafter"/>
</dbReference>
<dbReference type="RefSeq" id="WP_132873433.1">
    <property type="nucleotide sequence ID" value="NZ_SMGG01000004.1"/>
</dbReference>
<dbReference type="PANTHER" id="PTHR11635:SF152">
    <property type="entry name" value="CAMP-DEPENDENT PROTEIN KINASE TYPE I REGULATORY SUBUNIT-RELATED"/>
    <property type="match status" value="1"/>
</dbReference>
<dbReference type="Pfam" id="PF00027">
    <property type="entry name" value="cNMP_binding"/>
    <property type="match status" value="1"/>
</dbReference>
<sequence length="254" mass="29337">MDRKKPGFSLKVNQEITNLFKNYGKLKKFEKDDCVIRQGEYANHVYILLSGEAEVVRVDRFGNENRLAVLGGGDIVGEMGAFLENNKRSATVKAKSLALLALECPNQMFIRGLFSTSELTYRVLKNYAERLNELNISASTHYQSRVMLVVGHYIESRVDWSQKVCEVTVDIKELFDRSSLELWKITEAIYNFKALRIFNKIVFPAEINIVEINPEEGENLTDKTHELKEGEPNRIIIEVDTERFREQMKRLSYC</sequence>
<dbReference type="EMBL" id="SMGG01000004">
    <property type="protein sequence ID" value="TCK60610.1"/>
    <property type="molecule type" value="Genomic_DNA"/>
</dbReference>
<proteinExistence type="predicted"/>
<dbReference type="InterPro" id="IPR000595">
    <property type="entry name" value="cNMP-bd_dom"/>
</dbReference>